<proteinExistence type="predicted"/>
<keyword evidence="2" id="KW-0285">Flavoprotein</keyword>
<evidence type="ECO:0000256" key="2">
    <source>
        <dbReference type="ARBA" id="ARBA00022630"/>
    </source>
</evidence>
<dbReference type="EMBL" id="BAAANN010000014">
    <property type="protein sequence ID" value="GAA1964052.1"/>
    <property type="molecule type" value="Genomic_DNA"/>
</dbReference>
<organism evidence="6 7">
    <name type="scientific">Amycolatopsis minnesotensis</name>
    <dbReference type="NCBI Taxonomy" id="337894"/>
    <lineage>
        <taxon>Bacteria</taxon>
        <taxon>Bacillati</taxon>
        <taxon>Actinomycetota</taxon>
        <taxon>Actinomycetes</taxon>
        <taxon>Pseudonocardiales</taxon>
        <taxon>Pseudonocardiaceae</taxon>
        <taxon>Amycolatopsis</taxon>
    </lineage>
</organism>
<dbReference type="Proteomes" id="UP001501116">
    <property type="component" value="Unassembled WGS sequence"/>
</dbReference>
<keyword evidence="7" id="KW-1185">Reference proteome</keyword>
<evidence type="ECO:0000256" key="3">
    <source>
        <dbReference type="ARBA" id="ARBA00022827"/>
    </source>
</evidence>
<evidence type="ECO:0000259" key="5">
    <source>
        <dbReference type="Pfam" id="PF01266"/>
    </source>
</evidence>
<reference evidence="7" key="1">
    <citation type="journal article" date="2019" name="Int. J. Syst. Evol. Microbiol.">
        <title>The Global Catalogue of Microorganisms (GCM) 10K type strain sequencing project: providing services to taxonomists for standard genome sequencing and annotation.</title>
        <authorList>
            <consortium name="The Broad Institute Genomics Platform"/>
            <consortium name="The Broad Institute Genome Sequencing Center for Infectious Disease"/>
            <person name="Wu L."/>
            <person name="Ma J."/>
        </authorList>
    </citation>
    <scope>NUCLEOTIDE SEQUENCE [LARGE SCALE GENOMIC DNA]</scope>
    <source>
        <strain evidence="7">JCM 14545</strain>
    </source>
</reference>
<keyword evidence="3" id="KW-0274">FAD</keyword>
<evidence type="ECO:0000256" key="4">
    <source>
        <dbReference type="ARBA" id="ARBA00023002"/>
    </source>
</evidence>
<dbReference type="Gene3D" id="3.50.50.60">
    <property type="entry name" value="FAD/NAD(P)-binding domain"/>
    <property type="match status" value="1"/>
</dbReference>
<dbReference type="InterPro" id="IPR036188">
    <property type="entry name" value="FAD/NAD-bd_sf"/>
</dbReference>
<accession>A0ABP5CIQ5</accession>
<keyword evidence="4" id="KW-0560">Oxidoreductase</keyword>
<sequence length="382" mass="41654">MTGYDTIVIGLGGMGSAAAYRLAQRGQRVLGIEQYAPVHNRGSSHGGSRITRQAYFEDPAYVPLMLRAHELWDEIEADSGRRIFRRCGGVTIGKPDSVPFSGSLRSARQWNLPHEVLDADRLRERLPTMRPADDDVALYEQNAGFVVPEASVAAHLHLAKRAGADLHYEEQVVTWTSDSSGVRVGTTQNYYTADQLVICPGAWAPSLLSGLGVPLRVQRRVQYWFAPGGDPAEFLPERHPVFLWSGAGKLLYGFPAHNGLGEGVKIAFFGEGGDCTPEDIDRRVHAHEIAEIGAHAGARIPALPGRFLRAVTCLYTSTPDEHFVISRHPSAERVVVACGFSGHGFKFTPVVGEVLADLVTEGGTAHPISLFDPARFRHEECA</sequence>
<name>A0ABP5CIQ5_9PSEU</name>
<dbReference type="RefSeq" id="WP_344420476.1">
    <property type="nucleotide sequence ID" value="NZ_BAAANN010000014.1"/>
</dbReference>
<comment type="cofactor">
    <cofactor evidence="1">
        <name>FAD</name>
        <dbReference type="ChEBI" id="CHEBI:57692"/>
    </cofactor>
</comment>
<evidence type="ECO:0000313" key="6">
    <source>
        <dbReference type="EMBL" id="GAA1964052.1"/>
    </source>
</evidence>
<comment type="caution">
    <text evidence="6">The sequence shown here is derived from an EMBL/GenBank/DDBJ whole genome shotgun (WGS) entry which is preliminary data.</text>
</comment>
<evidence type="ECO:0000256" key="1">
    <source>
        <dbReference type="ARBA" id="ARBA00001974"/>
    </source>
</evidence>
<dbReference type="InterPro" id="IPR002204">
    <property type="entry name" value="3-OH-isobutyrate_DH-rel_CS"/>
</dbReference>
<gene>
    <name evidence="6" type="primary">solA_2</name>
    <name evidence="6" type="ORF">GCM10009754_39680</name>
</gene>
<dbReference type="InterPro" id="IPR045170">
    <property type="entry name" value="MTOX"/>
</dbReference>
<dbReference type="SUPFAM" id="SSF54373">
    <property type="entry name" value="FAD-linked reductases, C-terminal domain"/>
    <property type="match status" value="1"/>
</dbReference>
<dbReference type="SUPFAM" id="SSF51905">
    <property type="entry name" value="FAD/NAD(P)-binding domain"/>
    <property type="match status" value="1"/>
</dbReference>
<dbReference type="PROSITE" id="PS00895">
    <property type="entry name" value="3_HYDROXYISOBUT_DH"/>
    <property type="match status" value="1"/>
</dbReference>
<dbReference type="Pfam" id="PF01266">
    <property type="entry name" value="DAO"/>
    <property type="match status" value="1"/>
</dbReference>
<dbReference type="PANTHER" id="PTHR10961:SF7">
    <property type="entry name" value="FAD DEPENDENT OXIDOREDUCTASE DOMAIN-CONTAINING PROTEIN"/>
    <property type="match status" value="1"/>
</dbReference>
<evidence type="ECO:0000313" key="7">
    <source>
        <dbReference type="Proteomes" id="UP001501116"/>
    </source>
</evidence>
<feature type="domain" description="FAD dependent oxidoreductase" evidence="5">
    <location>
        <begin position="5"/>
        <end position="358"/>
    </location>
</feature>
<dbReference type="NCBIfam" id="NF008425">
    <property type="entry name" value="PRK11259.1"/>
    <property type="match status" value="1"/>
</dbReference>
<dbReference type="InterPro" id="IPR006076">
    <property type="entry name" value="FAD-dep_OxRdtase"/>
</dbReference>
<dbReference type="Gene3D" id="3.30.9.10">
    <property type="entry name" value="D-Amino Acid Oxidase, subunit A, domain 2"/>
    <property type="match status" value="1"/>
</dbReference>
<protein>
    <submittedName>
        <fullName evidence="6">N-methyl-L-tryptophan oxidase</fullName>
    </submittedName>
</protein>
<dbReference type="PANTHER" id="PTHR10961">
    <property type="entry name" value="PEROXISOMAL SARCOSINE OXIDASE"/>
    <property type="match status" value="1"/>
</dbReference>